<accession>A0A1S2PTH4</accession>
<dbReference type="OrthoDB" id="4286634at2"/>
<dbReference type="Proteomes" id="UP000179642">
    <property type="component" value="Unassembled WGS sequence"/>
</dbReference>
<dbReference type="EMBL" id="MLYO01000059">
    <property type="protein sequence ID" value="OIJ97063.1"/>
    <property type="molecule type" value="Genomic_DNA"/>
</dbReference>
<reference evidence="1 2" key="1">
    <citation type="submission" date="2016-10" db="EMBL/GenBank/DDBJ databases">
        <title>Genome sequence of Streptomyces sp. MUSC 1.</title>
        <authorList>
            <person name="Lee L.-H."/>
            <person name="Ser H.-L."/>
            <person name="Law J.W.-F."/>
        </authorList>
    </citation>
    <scope>NUCLEOTIDE SEQUENCE [LARGE SCALE GENOMIC DNA]</scope>
    <source>
        <strain evidence="1 2">MUSC 1</strain>
    </source>
</reference>
<comment type="caution">
    <text evidence="1">The sequence shown here is derived from an EMBL/GenBank/DDBJ whole genome shotgun (WGS) entry which is preliminary data.</text>
</comment>
<gene>
    <name evidence="1" type="ORF">BIV23_31735</name>
</gene>
<protein>
    <submittedName>
        <fullName evidence="1">Uncharacterized protein</fullName>
    </submittedName>
</protein>
<organism evidence="1 2">
    <name type="scientific">Streptomyces monashensis</name>
    <dbReference type="NCBI Taxonomy" id="1678012"/>
    <lineage>
        <taxon>Bacteria</taxon>
        <taxon>Bacillati</taxon>
        <taxon>Actinomycetota</taxon>
        <taxon>Actinomycetes</taxon>
        <taxon>Kitasatosporales</taxon>
        <taxon>Streptomycetaceae</taxon>
        <taxon>Streptomyces</taxon>
    </lineage>
</organism>
<evidence type="ECO:0000313" key="2">
    <source>
        <dbReference type="Proteomes" id="UP000179642"/>
    </source>
</evidence>
<name>A0A1S2PTH4_9ACTN</name>
<sequence>MAEWARGARGRTVTWPAPDMYVLVEGVLLRMLPDSPETPVGTEVVVGYDTGLRRLVAHRAERP</sequence>
<keyword evidence="2" id="KW-1185">Reference proteome</keyword>
<dbReference type="AlphaFoldDB" id="A0A1S2PTH4"/>
<proteinExistence type="predicted"/>
<evidence type="ECO:0000313" key="1">
    <source>
        <dbReference type="EMBL" id="OIJ97063.1"/>
    </source>
</evidence>